<sequence length="279" mass="28744">MIVVIVITGIIGGMVAVFIRAPVQGYADSARRAEMTDIADTALRRIGRDLRTAVPNSVRIPVAAGSTYIEFIPTRDGGRYRVSPTGGGGGCGAAGDDLDFTAPDTCFEIVGSPIAFVAGDQIVVGSTQSDGSLPYKTAAAGGVMRPIAAAGVGGAQQVVKLTSAVAFPASSELDGHRFEVVPADQQAVTYACTGTLGPLDVNGDGQGALTRYWAYGFISPQPVPPLGGSNAVLADKVSACNFVYNTSNVRDSLVAISLTITRGGESVNLYHEIHVNNLP</sequence>
<name>A0A1J5T613_9ZZZZ</name>
<proteinExistence type="predicted"/>
<dbReference type="AlphaFoldDB" id="A0A1J5T613"/>
<gene>
    <name evidence="1" type="ORF">GALL_65280</name>
</gene>
<protein>
    <recommendedName>
        <fullName evidence="2">MSHA biogenesis protein MshO</fullName>
    </recommendedName>
</protein>
<dbReference type="EMBL" id="MLJW01000019">
    <property type="protein sequence ID" value="OIR11672.1"/>
    <property type="molecule type" value="Genomic_DNA"/>
</dbReference>
<reference evidence="1" key="1">
    <citation type="submission" date="2016-10" db="EMBL/GenBank/DDBJ databases">
        <title>Sequence of Gallionella enrichment culture.</title>
        <authorList>
            <person name="Poehlein A."/>
            <person name="Muehling M."/>
            <person name="Daniel R."/>
        </authorList>
    </citation>
    <scope>NUCLEOTIDE SEQUENCE</scope>
</reference>
<evidence type="ECO:0000313" key="1">
    <source>
        <dbReference type="EMBL" id="OIR11672.1"/>
    </source>
</evidence>
<comment type="caution">
    <text evidence="1">The sequence shown here is derived from an EMBL/GenBank/DDBJ whole genome shotgun (WGS) entry which is preliminary data.</text>
</comment>
<accession>A0A1J5T613</accession>
<evidence type="ECO:0008006" key="2">
    <source>
        <dbReference type="Google" id="ProtNLM"/>
    </source>
</evidence>
<organism evidence="1">
    <name type="scientific">mine drainage metagenome</name>
    <dbReference type="NCBI Taxonomy" id="410659"/>
    <lineage>
        <taxon>unclassified sequences</taxon>
        <taxon>metagenomes</taxon>
        <taxon>ecological metagenomes</taxon>
    </lineage>
</organism>